<feature type="transmembrane region" description="Helical" evidence="2">
    <location>
        <begin position="140"/>
        <end position="162"/>
    </location>
</feature>
<feature type="transmembrane region" description="Helical" evidence="2">
    <location>
        <begin position="39"/>
        <end position="57"/>
    </location>
</feature>
<feature type="region of interest" description="Disordered" evidence="1">
    <location>
        <begin position="196"/>
        <end position="217"/>
    </location>
</feature>
<name>E4Z5V5_OIKDI</name>
<accession>E4Z5V5</accession>
<evidence type="ECO:0000256" key="1">
    <source>
        <dbReference type="SAM" id="MobiDB-lite"/>
    </source>
</evidence>
<gene>
    <name evidence="3" type="ORF">GSOID_T00027657001</name>
</gene>
<feature type="non-terminal residue" evidence="3">
    <location>
        <position position="1"/>
    </location>
</feature>
<dbReference type="AlphaFoldDB" id="E4Z5V5"/>
<keyword evidence="2" id="KW-0812">Transmembrane</keyword>
<proteinExistence type="predicted"/>
<keyword evidence="2" id="KW-1133">Transmembrane helix</keyword>
<dbReference type="Proteomes" id="UP000011014">
    <property type="component" value="Unassembled WGS sequence"/>
</dbReference>
<evidence type="ECO:0000256" key="2">
    <source>
        <dbReference type="SAM" id="Phobius"/>
    </source>
</evidence>
<sequence length="217" mass="24916">IGIMLLIWTELLLIPIVLVIQSLDLRFHLPDLQKDNTQTFSTFVIINYLQIISQLFVNFSLFGATYLRQIIVFYYHDSEFSDLKALNRTTDSISRKSPLDLLALPGLQSFAPRLESCTSLNKFQFNGMGIENCFNNLETIILAIALVSLVLSATTSIFFGWYSKKTFRDISKNFRELYDRTEDKLPIRNYNADSYGSRGMEIPGHSRTASSDRMTFH</sequence>
<organism evidence="3">
    <name type="scientific">Oikopleura dioica</name>
    <name type="common">Tunicate</name>
    <dbReference type="NCBI Taxonomy" id="34765"/>
    <lineage>
        <taxon>Eukaryota</taxon>
        <taxon>Metazoa</taxon>
        <taxon>Chordata</taxon>
        <taxon>Tunicata</taxon>
        <taxon>Appendicularia</taxon>
        <taxon>Copelata</taxon>
        <taxon>Oikopleuridae</taxon>
        <taxon>Oikopleura</taxon>
    </lineage>
</organism>
<reference evidence="3" key="1">
    <citation type="journal article" date="2010" name="Science">
        <title>Plasticity of animal genome architecture unmasked by rapid evolution of a pelagic tunicate.</title>
        <authorList>
            <person name="Denoeud F."/>
            <person name="Henriet S."/>
            <person name="Mungpakdee S."/>
            <person name="Aury J.M."/>
            <person name="Da Silva C."/>
            <person name="Brinkmann H."/>
            <person name="Mikhaleva J."/>
            <person name="Olsen L.C."/>
            <person name="Jubin C."/>
            <person name="Canestro C."/>
            <person name="Bouquet J.M."/>
            <person name="Danks G."/>
            <person name="Poulain J."/>
            <person name="Campsteijn C."/>
            <person name="Adamski M."/>
            <person name="Cross I."/>
            <person name="Yadetie F."/>
            <person name="Muffato M."/>
            <person name="Louis A."/>
            <person name="Butcher S."/>
            <person name="Tsagkogeorga G."/>
            <person name="Konrad A."/>
            <person name="Singh S."/>
            <person name="Jensen M.F."/>
            <person name="Cong E.H."/>
            <person name="Eikeseth-Otteraa H."/>
            <person name="Noel B."/>
            <person name="Anthouard V."/>
            <person name="Porcel B.M."/>
            <person name="Kachouri-Lafond R."/>
            <person name="Nishino A."/>
            <person name="Ugolini M."/>
            <person name="Chourrout P."/>
            <person name="Nishida H."/>
            <person name="Aasland R."/>
            <person name="Huzurbazar S."/>
            <person name="Westhof E."/>
            <person name="Delsuc F."/>
            <person name="Lehrach H."/>
            <person name="Reinhardt R."/>
            <person name="Weissenbach J."/>
            <person name="Roy S.W."/>
            <person name="Artiguenave F."/>
            <person name="Postlethwait J.H."/>
            <person name="Manak J.R."/>
            <person name="Thompson E.M."/>
            <person name="Jaillon O."/>
            <person name="Du Pasquier L."/>
            <person name="Boudinot P."/>
            <person name="Liberles D.A."/>
            <person name="Volff J.N."/>
            <person name="Philippe H."/>
            <person name="Lenhard B."/>
            <person name="Roest Crollius H."/>
            <person name="Wincker P."/>
            <person name="Chourrout D."/>
        </authorList>
    </citation>
    <scope>NUCLEOTIDE SEQUENCE [LARGE SCALE GENOMIC DNA]</scope>
</reference>
<dbReference type="EMBL" id="FN657828">
    <property type="protein sequence ID" value="CBY43083.1"/>
    <property type="molecule type" value="Genomic_DNA"/>
</dbReference>
<feature type="transmembrane region" description="Helical" evidence="2">
    <location>
        <begin position="6"/>
        <end position="27"/>
    </location>
</feature>
<keyword evidence="2" id="KW-0472">Membrane</keyword>
<feature type="compositionally biased region" description="Polar residues" evidence="1">
    <location>
        <begin position="207"/>
        <end position="217"/>
    </location>
</feature>
<protein>
    <submittedName>
        <fullName evidence="3">Uncharacterized protein</fullName>
    </submittedName>
</protein>
<evidence type="ECO:0000313" key="3">
    <source>
        <dbReference type="EMBL" id="CBY43083.1"/>
    </source>
</evidence>